<keyword evidence="9 10" id="KW-0472">Membrane</keyword>
<dbReference type="Gene3D" id="3.30.1360.100">
    <property type="entry name" value="General secretion pathway protein M, EpsM"/>
    <property type="match status" value="1"/>
</dbReference>
<dbReference type="Pfam" id="PF04612">
    <property type="entry name" value="T2SSM"/>
    <property type="match status" value="1"/>
</dbReference>
<evidence type="ECO:0000256" key="8">
    <source>
        <dbReference type="ARBA" id="ARBA00022989"/>
    </source>
</evidence>
<evidence type="ECO:0000256" key="10">
    <source>
        <dbReference type="PIRNR" id="PIRNR006291"/>
    </source>
</evidence>
<dbReference type="STRING" id="1304275.C41B8_02847"/>
<dbReference type="eggNOG" id="COG3149">
    <property type="taxonomic scope" value="Bacteria"/>
</dbReference>
<dbReference type="GO" id="GO:0015627">
    <property type="term" value="C:type II protein secretion system complex"/>
    <property type="evidence" value="ECO:0007669"/>
    <property type="project" value="InterPro"/>
</dbReference>
<proteinExistence type="inferred from homology"/>
<dbReference type="InterPro" id="IPR023229">
    <property type="entry name" value="T2SS_M_periplasmic_sf"/>
</dbReference>
<evidence type="ECO:0000256" key="9">
    <source>
        <dbReference type="ARBA" id="ARBA00023136"/>
    </source>
</evidence>
<keyword evidence="8 11" id="KW-1133">Transmembrane helix</keyword>
<protein>
    <recommendedName>
        <fullName evidence="10">Type II secretion system protein M</fullName>
        <shortName evidence="10">T2SS protein M</shortName>
    </recommendedName>
    <alternativeName>
        <fullName evidence="10">General secretion pathway protein M</fullName>
    </alternativeName>
</protein>
<dbReference type="GO" id="GO:0015628">
    <property type="term" value="P:protein secretion by the type II secretion system"/>
    <property type="evidence" value="ECO:0007669"/>
    <property type="project" value="InterPro"/>
</dbReference>
<evidence type="ECO:0000256" key="7">
    <source>
        <dbReference type="ARBA" id="ARBA00022927"/>
    </source>
</evidence>
<name>A0A084IQP9_SALHC</name>
<keyword evidence="5 10" id="KW-0997">Cell inner membrane</keyword>
<keyword evidence="7 10" id="KW-0653">Protein transport</keyword>
<keyword evidence="13" id="KW-1185">Reference proteome</keyword>
<comment type="caution">
    <text evidence="12">The sequence shown here is derived from an EMBL/GenBank/DDBJ whole genome shotgun (WGS) entry which is preliminary data.</text>
</comment>
<keyword evidence="3 10" id="KW-0813">Transport</keyword>
<evidence type="ECO:0000256" key="11">
    <source>
        <dbReference type="SAM" id="Phobius"/>
    </source>
</evidence>
<comment type="function">
    <text evidence="10">Inner membrane component of the type II secretion system required for the energy-dependent secretion of extracellular factors such as proteases and toxins from the periplasm.</text>
</comment>
<dbReference type="InterPro" id="IPR007690">
    <property type="entry name" value="T2SS_GspM"/>
</dbReference>
<sequence length="167" mass="18496">MNAVKEWFYGLAPRERVMVSAAAVMVLIAIFYYGLWHPLNTALANAREQVTAESNQARWMLGIRNEAQLLRSSTHHSEPKGQNESLLSIVDSTSRANNLGGAVTHIQPKNDDEATVTLDKANFNRMLFWLRTLQTDYGVVASEATISRAQDAPGQVEARLTLVRGGQ</sequence>
<evidence type="ECO:0000256" key="6">
    <source>
        <dbReference type="ARBA" id="ARBA00022692"/>
    </source>
</evidence>
<dbReference type="RefSeq" id="WP_051882864.1">
    <property type="nucleotide sequence ID" value="NZ_APNK01000002.1"/>
</dbReference>
<dbReference type="GO" id="GO:0005886">
    <property type="term" value="C:plasma membrane"/>
    <property type="evidence" value="ECO:0007669"/>
    <property type="project" value="UniProtKB-SubCell"/>
</dbReference>
<evidence type="ECO:0000256" key="1">
    <source>
        <dbReference type="ARBA" id="ARBA00004377"/>
    </source>
</evidence>
<dbReference type="OrthoDB" id="6624834at2"/>
<evidence type="ECO:0000256" key="2">
    <source>
        <dbReference type="ARBA" id="ARBA00010637"/>
    </source>
</evidence>
<comment type="subcellular location">
    <subcellularLocation>
        <location evidence="1">Cell inner membrane</location>
        <topology evidence="1">Single-pass membrane protein</topology>
    </subcellularLocation>
</comment>
<comment type="similarity">
    <text evidence="2 10">Belongs to the GSP M family.</text>
</comment>
<feature type="transmembrane region" description="Helical" evidence="11">
    <location>
        <begin position="17"/>
        <end position="35"/>
    </location>
</feature>
<evidence type="ECO:0000313" key="13">
    <source>
        <dbReference type="Proteomes" id="UP000028302"/>
    </source>
</evidence>
<evidence type="ECO:0000313" key="12">
    <source>
        <dbReference type="EMBL" id="KEZ79033.1"/>
    </source>
</evidence>
<evidence type="ECO:0000256" key="5">
    <source>
        <dbReference type="ARBA" id="ARBA00022519"/>
    </source>
</evidence>
<accession>A0A084IQP9</accession>
<organism evidence="12 13">
    <name type="scientific">Salinisphaera hydrothermalis (strain C41B8)</name>
    <dbReference type="NCBI Taxonomy" id="1304275"/>
    <lineage>
        <taxon>Bacteria</taxon>
        <taxon>Pseudomonadati</taxon>
        <taxon>Pseudomonadota</taxon>
        <taxon>Gammaproteobacteria</taxon>
        <taxon>Salinisphaerales</taxon>
        <taxon>Salinisphaeraceae</taxon>
        <taxon>Salinisphaera</taxon>
    </lineage>
</organism>
<evidence type="ECO:0000256" key="3">
    <source>
        <dbReference type="ARBA" id="ARBA00022448"/>
    </source>
</evidence>
<dbReference type="AlphaFoldDB" id="A0A084IQP9"/>
<dbReference type="PIRSF" id="PIRSF006291">
    <property type="entry name" value="GspM"/>
    <property type="match status" value="1"/>
</dbReference>
<gene>
    <name evidence="12" type="ORF">C41B8_02847</name>
</gene>
<dbReference type="Proteomes" id="UP000028302">
    <property type="component" value="Unassembled WGS sequence"/>
</dbReference>
<keyword evidence="4 10" id="KW-1003">Cell membrane</keyword>
<evidence type="ECO:0000256" key="4">
    <source>
        <dbReference type="ARBA" id="ARBA00022475"/>
    </source>
</evidence>
<reference evidence="12 13" key="1">
    <citation type="submission" date="2013-03" db="EMBL/GenBank/DDBJ databases">
        <title>Salinisphaera hydrothermalis C41B8 Genome Sequencing.</title>
        <authorList>
            <person name="Li C."/>
            <person name="Lai Q."/>
            <person name="Shao Z."/>
        </authorList>
    </citation>
    <scope>NUCLEOTIDE SEQUENCE [LARGE SCALE GENOMIC DNA]</scope>
    <source>
        <strain evidence="12 13">C41B8</strain>
    </source>
</reference>
<dbReference type="SUPFAM" id="SSF103054">
    <property type="entry name" value="General secretion pathway protein M, EpsM"/>
    <property type="match status" value="1"/>
</dbReference>
<dbReference type="EMBL" id="APNK01000002">
    <property type="protein sequence ID" value="KEZ79033.1"/>
    <property type="molecule type" value="Genomic_DNA"/>
</dbReference>
<keyword evidence="6 11" id="KW-0812">Transmembrane</keyword>